<proteinExistence type="predicted"/>
<evidence type="ECO:0000313" key="1">
    <source>
        <dbReference type="EMBL" id="JAI00074.1"/>
    </source>
</evidence>
<protein>
    <submittedName>
        <fullName evidence="1">Uncharacterized protein</fullName>
    </submittedName>
</protein>
<dbReference type="EMBL" id="GBXM01008504">
    <property type="protein sequence ID" value="JAI00074.1"/>
    <property type="molecule type" value="Transcribed_RNA"/>
</dbReference>
<reference evidence="1" key="2">
    <citation type="journal article" date="2015" name="Fish Shellfish Immunol.">
        <title>Early steps in the European eel (Anguilla anguilla)-Vibrio vulnificus interaction in the gills: Role of the RtxA13 toxin.</title>
        <authorList>
            <person name="Callol A."/>
            <person name="Pajuelo D."/>
            <person name="Ebbesson L."/>
            <person name="Teles M."/>
            <person name="MacKenzie S."/>
            <person name="Amaro C."/>
        </authorList>
    </citation>
    <scope>NUCLEOTIDE SEQUENCE</scope>
</reference>
<reference evidence="1" key="1">
    <citation type="submission" date="2014-11" db="EMBL/GenBank/DDBJ databases">
        <authorList>
            <person name="Amaro Gonzalez C."/>
        </authorList>
    </citation>
    <scope>NUCLEOTIDE SEQUENCE</scope>
</reference>
<dbReference type="AlphaFoldDB" id="A0A0E9XEF9"/>
<sequence length="32" mass="3900">MSIYYDSQGWVCCVLFLYRTIYSHTDIHRKVT</sequence>
<name>A0A0E9XEF9_ANGAN</name>
<accession>A0A0E9XEF9</accession>
<organism evidence="1">
    <name type="scientific">Anguilla anguilla</name>
    <name type="common">European freshwater eel</name>
    <name type="synonym">Muraena anguilla</name>
    <dbReference type="NCBI Taxonomy" id="7936"/>
    <lineage>
        <taxon>Eukaryota</taxon>
        <taxon>Metazoa</taxon>
        <taxon>Chordata</taxon>
        <taxon>Craniata</taxon>
        <taxon>Vertebrata</taxon>
        <taxon>Euteleostomi</taxon>
        <taxon>Actinopterygii</taxon>
        <taxon>Neopterygii</taxon>
        <taxon>Teleostei</taxon>
        <taxon>Anguilliformes</taxon>
        <taxon>Anguillidae</taxon>
        <taxon>Anguilla</taxon>
    </lineage>
</organism>